<organism evidence="6 7">
    <name type="scientific">Arcobacter porcinus</name>
    <dbReference type="NCBI Taxonomy" id="1935204"/>
    <lineage>
        <taxon>Bacteria</taxon>
        <taxon>Pseudomonadati</taxon>
        <taxon>Campylobacterota</taxon>
        <taxon>Epsilonproteobacteria</taxon>
        <taxon>Campylobacterales</taxon>
        <taxon>Arcobacteraceae</taxon>
        <taxon>Arcobacter</taxon>
    </lineage>
</organism>
<name>A0A5C2HEQ8_9BACT</name>
<reference evidence="6 7" key="2">
    <citation type="submission" date="2019-09" db="EMBL/GenBank/DDBJ databases">
        <title>Taxonomic note: a critical rebuttal of the proposed division of the genus Arcobacter into six genera, emended descriptions of Arcobacter anaerophilus and the genus Arcobacter, and an assessment of genus-level boundaries for Epsilonproteobacteria using in silico genomic comparator tools.</title>
        <authorList>
            <person name="On S.L.W."/>
            <person name="Miller W.G."/>
            <person name="Biggs P."/>
            <person name="Cornelius A."/>
            <person name="Vandamme P."/>
        </authorList>
    </citation>
    <scope>NUCLEOTIDE SEQUENCE [LARGE SCALE GENOMIC DNA]</scope>
    <source>
        <strain evidence="6 7">CCUG 56899</strain>
    </source>
</reference>
<dbReference type="SUPFAM" id="SSF56349">
    <property type="entry name" value="DNA breaking-rejoining enzymes"/>
    <property type="match status" value="1"/>
</dbReference>
<dbReference type="RefSeq" id="WP_066387563.1">
    <property type="nucleotide sequence ID" value="NZ_CP036246.2"/>
</dbReference>
<reference evidence="6 7" key="1">
    <citation type="submission" date="2019-09" db="EMBL/GenBank/DDBJ databases">
        <title>Complete genome sequencing of four Arcobacter species reveals a diverse suite of mobile elements.</title>
        <authorList>
            <person name="Miller W.G."/>
            <person name="Yee E."/>
            <person name="Bono J.L."/>
        </authorList>
    </citation>
    <scope>NUCLEOTIDE SEQUENCE [LARGE SCALE GENOMIC DNA]</scope>
    <source>
        <strain evidence="6 7">CCUG 56899</strain>
    </source>
</reference>
<dbReference type="Gene3D" id="1.10.150.130">
    <property type="match status" value="1"/>
</dbReference>
<evidence type="ECO:0000259" key="5">
    <source>
        <dbReference type="PROSITE" id="PS51898"/>
    </source>
</evidence>
<dbReference type="InterPro" id="IPR011010">
    <property type="entry name" value="DNA_brk_join_enz"/>
</dbReference>
<dbReference type="GO" id="GO:0006310">
    <property type="term" value="P:DNA recombination"/>
    <property type="evidence" value="ECO:0007669"/>
    <property type="project" value="UniProtKB-KW"/>
</dbReference>
<evidence type="ECO:0000256" key="1">
    <source>
        <dbReference type="ARBA" id="ARBA00008857"/>
    </source>
</evidence>
<keyword evidence="3" id="KW-0238">DNA-binding</keyword>
<dbReference type="InterPro" id="IPR053876">
    <property type="entry name" value="Phage_int_M"/>
</dbReference>
<dbReference type="Proteomes" id="UP000322644">
    <property type="component" value="Chromosome"/>
</dbReference>
<dbReference type="GO" id="GO:0015074">
    <property type="term" value="P:DNA integration"/>
    <property type="evidence" value="ECO:0007669"/>
    <property type="project" value="UniProtKB-KW"/>
</dbReference>
<dbReference type="Pfam" id="PF22022">
    <property type="entry name" value="Phage_int_M"/>
    <property type="match status" value="1"/>
</dbReference>
<dbReference type="PANTHER" id="PTHR30629">
    <property type="entry name" value="PROPHAGE INTEGRASE"/>
    <property type="match status" value="1"/>
</dbReference>
<evidence type="ECO:0000256" key="3">
    <source>
        <dbReference type="ARBA" id="ARBA00023125"/>
    </source>
</evidence>
<keyword evidence="4" id="KW-0233">DNA recombination</keyword>
<gene>
    <name evidence="6" type="ORF">APORC_1280</name>
</gene>
<dbReference type="PANTHER" id="PTHR30629:SF2">
    <property type="entry name" value="PROPHAGE INTEGRASE INTS-RELATED"/>
    <property type="match status" value="1"/>
</dbReference>
<protein>
    <submittedName>
        <fullName evidence="6">Site-specific tyrosine recombinase, phage integrase family (INT_Rci_Hp1_C domain)</fullName>
    </submittedName>
</protein>
<dbReference type="PROSITE" id="PS51898">
    <property type="entry name" value="TYR_RECOMBINASE"/>
    <property type="match status" value="1"/>
</dbReference>
<dbReference type="EMBL" id="CP036246">
    <property type="protein sequence ID" value="QEP40875.1"/>
    <property type="molecule type" value="Genomic_DNA"/>
</dbReference>
<dbReference type="KEGG" id="apoc:APORC_1280"/>
<keyword evidence="2" id="KW-0229">DNA integration</keyword>
<dbReference type="InterPro" id="IPR013762">
    <property type="entry name" value="Integrase-like_cat_sf"/>
</dbReference>
<evidence type="ECO:0000256" key="4">
    <source>
        <dbReference type="ARBA" id="ARBA00023172"/>
    </source>
</evidence>
<comment type="similarity">
    <text evidence="1">Belongs to the 'phage' integrase family.</text>
</comment>
<dbReference type="InterPro" id="IPR050808">
    <property type="entry name" value="Phage_Integrase"/>
</dbReference>
<accession>A0A5C2HEQ8</accession>
<evidence type="ECO:0000256" key="2">
    <source>
        <dbReference type="ARBA" id="ARBA00022908"/>
    </source>
</evidence>
<dbReference type="Gene3D" id="1.10.443.10">
    <property type="entry name" value="Intergrase catalytic core"/>
    <property type="match status" value="1"/>
</dbReference>
<proteinExistence type="inferred from homology"/>
<dbReference type="InterPro" id="IPR002104">
    <property type="entry name" value="Integrase_catalytic"/>
</dbReference>
<dbReference type="InterPro" id="IPR010998">
    <property type="entry name" value="Integrase_recombinase_N"/>
</dbReference>
<dbReference type="AlphaFoldDB" id="A0A5C2HEQ8"/>
<evidence type="ECO:0000313" key="6">
    <source>
        <dbReference type="EMBL" id="QEP40875.1"/>
    </source>
</evidence>
<sequence>MAIDRKIYINEVDIGLKANEDYKKFYFNSKINGKIYSKLFDYSKTDWDKRTRIAKAKSESITFKNNKLNPKTELDEKIKFEVFIQMHFDKLPNTIWTATKKKHYEKYIKKTIGNKKVTDIKQMHIKDCIKSQENEGLAPRTVKTTLEILNPVFKEAIANRLIDFNPCIGISVKVPKTKKTVMMASEQLANLYKAIHQVFENNPYYLSFYLFALQGRRKSEILNLKWEQIDFENNRYILEDTKNGEHQMFFLPPNIKNELLKFRDSFGWVYSSSSKQGNRIINIEKQTKKLKVLIPNFTLHYMRNVIVSAMAEQGVSATLMSGALGHNNTSTLSKYLSLNHVEGSIVANKTIEGITKGK</sequence>
<evidence type="ECO:0000313" key="7">
    <source>
        <dbReference type="Proteomes" id="UP000322644"/>
    </source>
</evidence>
<dbReference type="GO" id="GO:0003677">
    <property type="term" value="F:DNA binding"/>
    <property type="evidence" value="ECO:0007669"/>
    <property type="project" value="UniProtKB-KW"/>
</dbReference>
<dbReference type="Pfam" id="PF00589">
    <property type="entry name" value="Phage_integrase"/>
    <property type="match status" value="1"/>
</dbReference>
<feature type="domain" description="Tyr recombinase" evidence="5">
    <location>
        <begin position="178"/>
        <end position="351"/>
    </location>
</feature>